<proteinExistence type="inferred from homology"/>
<keyword evidence="5" id="KW-1185">Reference proteome</keyword>
<dbReference type="GO" id="GO:0044281">
    <property type="term" value="P:small molecule metabolic process"/>
    <property type="evidence" value="ECO:0007669"/>
    <property type="project" value="UniProtKB-ARBA"/>
</dbReference>
<feature type="domain" description="Fumarylacetoacetase-like C-terminal" evidence="3">
    <location>
        <begin position="95"/>
        <end position="249"/>
    </location>
</feature>
<dbReference type="Proteomes" id="UP000309340">
    <property type="component" value="Unassembled WGS sequence"/>
</dbReference>
<dbReference type="PANTHER" id="PTHR42796">
    <property type="entry name" value="FUMARYLACETOACETATE HYDROLASE DOMAIN-CONTAINING PROTEIN 2A-RELATED"/>
    <property type="match status" value="1"/>
</dbReference>
<gene>
    <name evidence="4" type="ORF">B0A55_03454</name>
</gene>
<dbReference type="Gene3D" id="3.90.850.10">
    <property type="entry name" value="Fumarylacetoacetase-like, C-terminal domain"/>
    <property type="match status" value="1"/>
</dbReference>
<evidence type="ECO:0000259" key="3">
    <source>
        <dbReference type="Pfam" id="PF01557"/>
    </source>
</evidence>
<dbReference type="Pfam" id="PF01557">
    <property type="entry name" value="FAA_hydrolase"/>
    <property type="match status" value="1"/>
</dbReference>
<dbReference type="PANTHER" id="PTHR42796:SF4">
    <property type="entry name" value="FUMARYLACETOACETATE HYDROLASE DOMAIN-CONTAINING PROTEIN 2A"/>
    <property type="match status" value="1"/>
</dbReference>
<dbReference type="InterPro" id="IPR011234">
    <property type="entry name" value="Fumarylacetoacetase-like_C"/>
</dbReference>
<dbReference type="STRING" id="329884.A0A4U0XPE2"/>
<name>A0A4U0XPE2_9PEZI</name>
<dbReference type="InterPro" id="IPR051121">
    <property type="entry name" value="FAH"/>
</dbReference>
<protein>
    <recommendedName>
        <fullName evidence="3">Fumarylacetoacetase-like C-terminal domain-containing protein</fullName>
    </recommendedName>
</protein>
<dbReference type="OrthoDB" id="411064at2759"/>
<comment type="similarity">
    <text evidence="1">Belongs to the FAH family.</text>
</comment>
<evidence type="ECO:0000256" key="2">
    <source>
        <dbReference type="ARBA" id="ARBA00022723"/>
    </source>
</evidence>
<accession>A0A4U0XPE2</accession>
<evidence type="ECO:0000313" key="5">
    <source>
        <dbReference type="Proteomes" id="UP000309340"/>
    </source>
</evidence>
<sequence length="250" mass="26746">MPSPPQWKSVIRFKDQDGHVLYGEPEDGSLTKATVYEGNDLLSLTKTEKSAEIAEILAPYVPDTILCIGLNYKGHAKEAGSPTPAISTTRMNSHELCFVVSRDAKNVSVDEAPAYILGYTVGNDVSSRTWQAPDMCGGQFSYAKNFDAFCPIGPAIVSAAAVGDPRTLDIVTRRNGKAVQSSNTSDMIFSVNEILSFLSQGTTVPAGSLVMTGTPPGVAMFASKPPNFLKSGEVIECEIEKVGCLRNEFA</sequence>
<evidence type="ECO:0000313" key="4">
    <source>
        <dbReference type="EMBL" id="TKA79332.1"/>
    </source>
</evidence>
<dbReference type="GO" id="GO:0003824">
    <property type="term" value="F:catalytic activity"/>
    <property type="evidence" value="ECO:0007669"/>
    <property type="project" value="InterPro"/>
</dbReference>
<reference evidence="4 5" key="1">
    <citation type="submission" date="2017-03" db="EMBL/GenBank/DDBJ databases">
        <title>Genomes of endolithic fungi from Antarctica.</title>
        <authorList>
            <person name="Coleine C."/>
            <person name="Masonjones S."/>
            <person name="Stajich J.E."/>
        </authorList>
    </citation>
    <scope>NUCLEOTIDE SEQUENCE [LARGE SCALE GENOMIC DNA]</scope>
    <source>
        <strain evidence="4 5">CCFEE 5184</strain>
    </source>
</reference>
<dbReference type="AlphaFoldDB" id="A0A4U0XPE2"/>
<keyword evidence="2" id="KW-0479">Metal-binding</keyword>
<evidence type="ECO:0000256" key="1">
    <source>
        <dbReference type="ARBA" id="ARBA00010211"/>
    </source>
</evidence>
<organism evidence="4 5">
    <name type="scientific">Friedmanniomyces simplex</name>
    <dbReference type="NCBI Taxonomy" id="329884"/>
    <lineage>
        <taxon>Eukaryota</taxon>
        <taxon>Fungi</taxon>
        <taxon>Dikarya</taxon>
        <taxon>Ascomycota</taxon>
        <taxon>Pezizomycotina</taxon>
        <taxon>Dothideomycetes</taxon>
        <taxon>Dothideomycetidae</taxon>
        <taxon>Mycosphaerellales</taxon>
        <taxon>Teratosphaeriaceae</taxon>
        <taxon>Friedmanniomyces</taxon>
    </lineage>
</organism>
<dbReference type="SUPFAM" id="SSF56529">
    <property type="entry name" value="FAH"/>
    <property type="match status" value="1"/>
</dbReference>
<dbReference type="EMBL" id="NAJQ01000092">
    <property type="protein sequence ID" value="TKA79332.1"/>
    <property type="molecule type" value="Genomic_DNA"/>
</dbReference>
<comment type="caution">
    <text evidence="4">The sequence shown here is derived from an EMBL/GenBank/DDBJ whole genome shotgun (WGS) entry which is preliminary data.</text>
</comment>
<dbReference type="GO" id="GO:0046872">
    <property type="term" value="F:metal ion binding"/>
    <property type="evidence" value="ECO:0007669"/>
    <property type="project" value="UniProtKB-KW"/>
</dbReference>
<dbReference type="InterPro" id="IPR036663">
    <property type="entry name" value="Fumarylacetoacetase_C_sf"/>
</dbReference>